<gene>
    <name evidence="2" type="ORF">FY036_04660</name>
</gene>
<proteinExistence type="predicted"/>
<organism evidence="2 3">
    <name type="scientific">Neoaquamicrobium microcysteis</name>
    <dbReference type="NCBI Taxonomy" id="2682781"/>
    <lineage>
        <taxon>Bacteria</taxon>
        <taxon>Pseudomonadati</taxon>
        <taxon>Pseudomonadota</taxon>
        <taxon>Alphaproteobacteria</taxon>
        <taxon>Hyphomicrobiales</taxon>
        <taxon>Phyllobacteriaceae</taxon>
        <taxon>Neoaquamicrobium</taxon>
    </lineage>
</organism>
<reference evidence="2 3" key="1">
    <citation type="submission" date="2019-08" db="EMBL/GenBank/DDBJ databases">
        <authorList>
            <person name="Seo Y.L."/>
        </authorList>
    </citation>
    <scope>NUCLEOTIDE SEQUENCE [LARGE SCALE GENOMIC DNA]</scope>
    <source>
        <strain evidence="2 3">MaA-C15</strain>
    </source>
</reference>
<dbReference type="Proteomes" id="UP000323258">
    <property type="component" value="Unassembled WGS sequence"/>
</dbReference>
<evidence type="ECO:0000313" key="2">
    <source>
        <dbReference type="EMBL" id="TYR34649.1"/>
    </source>
</evidence>
<reference evidence="2 3" key="2">
    <citation type="submission" date="2019-09" db="EMBL/GenBank/DDBJ databases">
        <title>Mesorhizobium sp. MaA-C15 isolated from Microcystis aeruginosa.</title>
        <authorList>
            <person name="Jeong S.E."/>
            <person name="Jin H.M."/>
            <person name="Jeon C.O."/>
        </authorList>
    </citation>
    <scope>NUCLEOTIDE SEQUENCE [LARGE SCALE GENOMIC DNA]</scope>
    <source>
        <strain evidence="2 3">MaA-C15</strain>
    </source>
</reference>
<dbReference type="NCBIfam" id="TIGR03806">
    <property type="entry name" value="chp_HNE_0200"/>
    <property type="match status" value="1"/>
</dbReference>
<keyword evidence="1" id="KW-1133">Transmembrane helix</keyword>
<comment type="caution">
    <text evidence="2">The sequence shown here is derived from an EMBL/GenBank/DDBJ whole genome shotgun (WGS) entry which is preliminary data.</text>
</comment>
<evidence type="ECO:0000313" key="3">
    <source>
        <dbReference type="Proteomes" id="UP000323258"/>
    </source>
</evidence>
<protein>
    <recommendedName>
        <fullName evidence="4">Cytochrome c domain-containing protein</fullName>
    </recommendedName>
</protein>
<keyword evidence="1" id="KW-0812">Transmembrane</keyword>
<dbReference type="InterPro" id="IPR022269">
    <property type="entry name" value="SO_2930-like_C"/>
</dbReference>
<feature type="transmembrane region" description="Helical" evidence="1">
    <location>
        <begin position="35"/>
        <end position="55"/>
    </location>
</feature>
<dbReference type="AlphaFoldDB" id="A0A5D4H3Q3"/>
<accession>A0A5D4H3Q3</accession>
<keyword evidence="1" id="KW-0472">Membrane</keyword>
<name>A0A5D4H3Q3_9HYPH</name>
<keyword evidence="3" id="KW-1185">Reference proteome</keyword>
<sequence>MGLVAGYRHYRLQGVAAGARPGETAAGRRRVIRKVPWLIAGTVAFFATTVPVFAVSDEAILAKRPPALLSEFGFFEDARAQNPSDRVMPFAPRTALFSDGAQKDRFVYVPLGTAATYVADEAFEFPTGSALIKSFSFPADRRDPEANVRLIETRVMLKHEDGWHAWAYLWNDEQTDAELKIAGARVEIDTIDEAGTALSFTYSVPNKNQCKACHALGGEIVPLGPKARNLNFEHEYHDGGASQLERWREAGILKGLPDDLASLDTVPDWRDEDAQLDARARTWLDVNCAHCHRREGPASNSGLYLTWQEPSGPALGINKRPVAAGRGSGGRLFDIKPGDPEGSILNYRVESTEPGIMMPELGRALEDHAAAELLRKWVASLR</sequence>
<evidence type="ECO:0000256" key="1">
    <source>
        <dbReference type="SAM" id="Phobius"/>
    </source>
</evidence>
<dbReference type="EMBL" id="VSZS01000055">
    <property type="protein sequence ID" value="TYR34649.1"/>
    <property type="molecule type" value="Genomic_DNA"/>
</dbReference>
<evidence type="ECO:0008006" key="4">
    <source>
        <dbReference type="Google" id="ProtNLM"/>
    </source>
</evidence>